<keyword evidence="2" id="KW-1185">Reference proteome</keyword>
<reference evidence="1 2" key="1">
    <citation type="submission" date="2016-08" db="EMBL/GenBank/DDBJ databases">
        <title>Whole genome sequence of Mesorhizobium sp. strain UASWS1009 isolated from industrial sewage.</title>
        <authorList>
            <person name="Crovadore J."/>
            <person name="Calmin G."/>
            <person name="Chablais R."/>
            <person name="Cochard B."/>
            <person name="Lefort F."/>
        </authorList>
    </citation>
    <scope>NUCLEOTIDE SEQUENCE [LARGE SCALE GENOMIC DNA]</scope>
    <source>
        <strain evidence="1 2">UASWS1009</strain>
    </source>
</reference>
<comment type="caution">
    <text evidence="1">The sequence shown here is derived from an EMBL/GenBank/DDBJ whole genome shotgun (WGS) entry which is preliminary data.</text>
</comment>
<accession>A0A1C2EEF3</accession>
<dbReference type="Proteomes" id="UP000094412">
    <property type="component" value="Unassembled WGS sequence"/>
</dbReference>
<name>A0A1C2EEF3_9HYPH</name>
<evidence type="ECO:0000313" key="2">
    <source>
        <dbReference type="Proteomes" id="UP000094412"/>
    </source>
</evidence>
<sequence>MRMVMCRHEDVFEHAAVRAAAAHADKVAPVIEDLELARRRHDGQRGRDPARLAAGGTAMDVGHAYAARYCSD</sequence>
<protein>
    <submittedName>
        <fullName evidence="1">Uncharacterized protein</fullName>
    </submittedName>
</protein>
<gene>
    <name evidence="1" type="ORF">QV13_00475</name>
</gene>
<dbReference type="AlphaFoldDB" id="A0A1C2EEF3"/>
<evidence type="ECO:0000313" key="1">
    <source>
        <dbReference type="EMBL" id="OCX25300.1"/>
    </source>
</evidence>
<organism evidence="1 2">
    <name type="scientific">Mesorhizobium hungaricum</name>
    <dbReference type="NCBI Taxonomy" id="1566387"/>
    <lineage>
        <taxon>Bacteria</taxon>
        <taxon>Pseudomonadati</taxon>
        <taxon>Pseudomonadota</taxon>
        <taxon>Alphaproteobacteria</taxon>
        <taxon>Hyphomicrobiales</taxon>
        <taxon>Phyllobacteriaceae</taxon>
        <taxon>Mesorhizobium</taxon>
    </lineage>
</organism>
<proteinExistence type="predicted"/>
<dbReference type="EMBL" id="MDEO01000017">
    <property type="protein sequence ID" value="OCX25300.1"/>
    <property type="molecule type" value="Genomic_DNA"/>
</dbReference>